<name>A0A6A2X1Q1_HIBSY</name>
<keyword evidence="7" id="KW-0472">Membrane</keyword>
<proteinExistence type="inferred from homology"/>
<dbReference type="NCBIfam" id="TIGR00756">
    <property type="entry name" value="PPR"/>
    <property type="match status" value="1"/>
</dbReference>
<dbReference type="PANTHER" id="PTHR47481">
    <property type="match status" value="1"/>
</dbReference>
<keyword evidence="11" id="KW-1185">Reference proteome</keyword>
<dbReference type="GO" id="GO:0006952">
    <property type="term" value="P:defense response"/>
    <property type="evidence" value="ECO:0007669"/>
    <property type="project" value="UniProtKB-KW"/>
</dbReference>
<feature type="region of interest" description="Disordered" evidence="9">
    <location>
        <begin position="526"/>
        <end position="567"/>
    </location>
</feature>
<keyword evidence="5" id="KW-0611">Plant defense</keyword>
<evidence type="ECO:0000256" key="3">
    <source>
        <dbReference type="ARBA" id="ARBA00022692"/>
    </source>
</evidence>
<reference evidence="10" key="1">
    <citation type="submission" date="2019-09" db="EMBL/GenBank/DDBJ databases">
        <title>Draft genome information of white flower Hibiscus syriacus.</title>
        <authorList>
            <person name="Kim Y.-M."/>
        </authorList>
    </citation>
    <scope>NUCLEOTIDE SEQUENCE [LARGE SCALE GENOMIC DNA]</scope>
    <source>
        <strain evidence="10">YM2019G1</strain>
    </source>
</reference>
<dbReference type="EMBL" id="VEPZ02001544">
    <property type="protein sequence ID" value="KAE8668662.1"/>
    <property type="molecule type" value="Genomic_DNA"/>
</dbReference>
<dbReference type="Gene3D" id="1.25.40.10">
    <property type="entry name" value="Tetratricopeptide repeat domain"/>
    <property type="match status" value="1"/>
</dbReference>
<evidence type="ECO:0000256" key="9">
    <source>
        <dbReference type="SAM" id="MobiDB-lite"/>
    </source>
</evidence>
<evidence type="ECO:0000313" key="10">
    <source>
        <dbReference type="EMBL" id="KAE8668662.1"/>
    </source>
</evidence>
<keyword evidence="3" id="KW-0812">Transmembrane</keyword>
<dbReference type="InterPro" id="IPR004326">
    <property type="entry name" value="Mlo"/>
</dbReference>
<dbReference type="Pfam" id="PF03094">
    <property type="entry name" value="Mlo"/>
    <property type="match status" value="1"/>
</dbReference>
<dbReference type="Proteomes" id="UP000436088">
    <property type="component" value="Unassembled WGS sequence"/>
</dbReference>
<feature type="compositionally biased region" description="Polar residues" evidence="9">
    <location>
        <begin position="534"/>
        <end position="553"/>
    </location>
</feature>
<sequence length="701" mass="78675">MGILEKGDRHSWILSPYVLAESFFKQFYGSVTESEYIALREGFIMVKFSSSIDYPMYLMLTHFPANQEFDFHKHMMESLERDFRHVVGIRNQLYSSSHFAITGPTDVFHVFPTRMAYVFWLSFLPSLIGSMQLHHLAVVRSRHDDGNNFKRSAGARAITCYHLTGKEGQNQEKWVKRNVGFKFGFRRINNGVEIGDFLVIRNGGLDVDYSSITPGLKLGHLVWDDAGIWVRPNIATYGMLMGLYQKSWNVMEAEFSFSEMRNSGIVCQSAYSAIQSGKLEEAEQVLALMQEAGFCPNIVAYNTLIKGYCTVTFNIMLDVMVKPTFKKAKKLFRMVKSRGLVDVIVGNDTITWYQSPNPGVFLHCSLLTVFRSLHDAWSQFLRRDISTYLLWKHQVMLIIDGYDLLRYMSTDISAPKVLPHLTGLTTTLAIWSAISRLFGARSSAKISALRHSLHSQRKVGLTVSEYLAKVKSICDMLNAAGSLVTEQEHVSVLLAGLSMEFESLDRSFRQKLFLYESASVNMAVSSSDKDELKSTSSSEPQSQPNSKRLQQSDNFRGRGRGRFNGSNRPQCQMCGKFGHPVQKCFHRFDRDYSGMHDSTASTTEGWRQSRVFSGVNSVFPGVQSFGSVSYYQNGYLFTPQVACPVSVPHMNVALSDSLFGSTAGKNPVGSSVSSSPAAFVSTLPSVSASTKPTDDVWYLDT</sequence>
<evidence type="ECO:0000256" key="7">
    <source>
        <dbReference type="ARBA" id="ARBA00023136"/>
    </source>
</evidence>
<comment type="similarity">
    <text evidence="2">Belongs to the MLO family.</text>
</comment>
<organism evidence="10 11">
    <name type="scientific">Hibiscus syriacus</name>
    <name type="common">Rose of Sharon</name>
    <dbReference type="NCBI Taxonomy" id="106335"/>
    <lineage>
        <taxon>Eukaryota</taxon>
        <taxon>Viridiplantae</taxon>
        <taxon>Streptophyta</taxon>
        <taxon>Embryophyta</taxon>
        <taxon>Tracheophyta</taxon>
        <taxon>Spermatophyta</taxon>
        <taxon>Magnoliopsida</taxon>
        <taxon>eudicotyledons</taxon>
        <taxon>Gunneridae</taxon>
        <taxon>Pentapetalae</taxon>
        <taxon>rosids</taxon>
        <taxon>malvids</taxon>
        <taxon>Malvales</taxon>
        <taxon>Malvaceae</taxon>
        <taxon>Malvoideae</taxon>
        <taxon>Hibiscus</taxon>
    </lineage>
</organism>
<evidence type="ECO:0000256" key="8">
    <source>
        <dbReference type="ARBA" id="ARBA00023265"/>
    </source>
</evidence>
<evidence type="ECO:0000256" key="2">
    <source>
        <dbReference type="ARBA" id="ARBA00006574"/>
    </source>
</evidence>
<evidence type="ECO:0000256" key="4">
    <source>
        <dbReference type="ARBA" id="ARBA00022737"/>
    </source>
</evidence>
<evidence type="ECO:0000313" key="11">
    <source>
        <dbReference type="Proteomes" id="UP000436088"/>
    </source>
</evidence>
<evidence type="ECO:0000256" key="6">
    <source>
        <dbReference type="ARBA" id="ARBA00022989"/>
    </source>
</evidence>
<dbReference type="PANTHER" id="PTHR47481:SF10">
    <property type="entry name" value="COPIA-LIKE POLYPROTEIN_RETROTRANSPOSON"/>
    <property type="match status" value="1"/>
</dbReference>
<protein>
    <recommendedName>
        <fullName evidence="12">Pentatricopeptide repeat-containing protein</fullName>
    </recommendedName>
</protein>
<dbReference type="Pfam" id="PF01535">
    <property type="entry name" value="PPR"/>
    <property type="match status" value="1"/>
</dbReference>
<keyword evidence="4" id="KW-0677">Repeat</keyword>
<evidence type="ECO:0000256" key="5">
    <source>
        <dbReference type="ARBA" id="ARBA00022821"/>
    </source>
</evidence>
<keyword evidence="8" id="KW-0568">Pathogenesis-related protein</keyword>
<accession>A0A6A2X1Q1</accession>
<dbReference type="Pfam" id="PF13041">
    <property type="entry name" value="PPR_2"/>
    <property type="match status" value="1"/>
</dbReference>
<dbReference type="AlphaFoldDB" id="A0A6A2X1Q1"/>
<dbReference type="InterPro" id="IPR002885">
    <property type="entry name" value="PPR_rpt"/>
</dbReference>
<evidence type="ECO:0008006" key="12">
    <source>
        <dbReference type="Google" id="ProtNLM"/>
    </source>
</evidence>
<dbReference type="GO" id="GO:0016020">
    <property type="term" value="C:membrane"/>
    <property type="evidence" value="ECO:0007669"/>
    <property type="project" value="UniProtKB-SubCell"/>
</dbReference>
<gene>
    <name evidence="10" type="ORF">F3Y22_tig00112289pilonHSYRG00165</name>
</gene>
<comment type="caution">
    <text evidence="10">The sequence shown here is derived from an EMBL/GenBank/DDBJ whole genome shotgun (WGS) entry which is preliminary data.</text>
</comment>
<evidence type="ECO:0000256" key="1">
    <source>
        <dbReference type="ARBA" id="ARBA00004141"/>
    </source>
</evidence>
<dbReference type="InterPro" id="IPR011990">
    <property type="entry name" value="TPR-like_helical_dom_sf"/>
</dbReference>
<dbReference type="Pfam" id="PF14223">
    <property type="entry name" value="Retrotran_gag_2"/>
    <property type="match status" value="1"/>
</dbReference>
<comment type="subcellular location">
    <subcellularLocation>
        <location evidence="1">Membrane</location>
        <topology evidence="1">Multi-pass membrane protein</topology>
    </subcellularLocation>
</comment>
<keyword evidence="6" id="KW-1133">Transmembrane helix</keyword>